<evidence type="ECO:0000259" key="1">
    <source>
        <dbReference type="Pfam" id="PF25325"/>
    </source>
</evidence>
<keyword evidence="3" id="KW-1185">Reference proteome</keyword>
<reference evidence="2 3" key="1">
    <citation type="submission" date="2024-10" db="EMBL/GenBank/DDBJ databases">
        <title>Updated reference genomes for cyclostephanoid diatoms.</title>
        <authorList>
            <person name="Roberts W.R."/>
            <person name="Alverson A.J."/>
        </authorList>
    </citation>
    <scope>NUCLEOTIDE SEQUENCE [LARGE SCALE GENOMIC DNA]</scope>
    <source>
        <strain evidence="2 3">AJA276-08</strain>
    </source>
</reference>
<feature type="domain" description="EFHB C-terminal EF-hand" evidence="1">
    <location>
        <begin position="242"/>
        <end position="300"/>
    </location>
</feature>
<name>A0ABD3NZT0_9STRA</name>
<protein>
    <recommendedName>
        <fullName evidence="1">EFHB C-terminal EF-hand domain-containing protein</fullName>
    </recommendedName>
</protein>
<dbReference type="AlphaFoldDB" id="A0ABD3NZT0"/>
<comment type="caution">
    <text evidence="2">The sequence shown here is derived from an EMBL/GenBank/DDBJ whole genome shotgun (WGS) entry which is preliminary data.</text>
</comment>
<sequence>MANDIVFGCSKRSDAPDDHVEDLWAANEADEYHSIKKAVLEAQSKLSKPLLSFPEFMKDSGFRHGVMTSKSNEDAKKLIYANENCEYADNINTKPWSQRRRNYNWPTNPETMTFGIKSKGDAGTTKGGNGAGVAEALCIKDESDALDSEGKSHDPYKIFGKPTSSSCSSTAECLGHTKSAQNGGEVNDIGRDDIGKSLKPGYRNVLTTRCFGCPSIRTDIPNHSRSVADTQNYGDSIDTRYLLRPSLFSSFGLEENEFLKPRSKEYLKKLFPSCGEDTFEEIFDVVSDRNNCASIQSIKDYNKK</sequence>
<accession>A0ABD3NZT0</accession>
<dbReference type="Pfam" id="PF25325">
    <property type="entry name" value="EF-hand_EFHB_C"/>
    <property type="match status" value="1"/>
</dbReference>
<evidence type="ECO:0000313" key="3">
    <source>
        <dbReference type="Proteomes" id="UP001530315"/>
    </source>
</evidence>
<proteinExistence type="predicted"/>
<dbReference type="EMBL" id="JALLAZ020001066">
    <property type="protein sequence ID" value="KAL3781445.1"/>
    <property type="molecule type" value="Genomic_DNA"/>
</dbReference>
<gene>
    <name evidence="2" type="ORF">ACHAW5_001522</name>
</gene>
<evidence type="ECO:0000313" key="2">
    <source>
        <dbReference type="EMBL" id="KAL3781445.1"/>
    </source>
</evidence>
<dbReference type="InterPro" id="IPR057428">
    <property type="entry name" value="EFHB_EF-hand_C"/>
</dbReference>
<organism evidence="2 3">
    <name type="scientific">Stephanodiscus triporus</name>
    <dbReference type="NCBI Taxonomy" id="2934178"/>
    <lineage>
        <taxon>Eukaryota</taxon>
        <taxon>Sar</taxon>
        <taxon>Stramenopiles</taxon>
        <taxon>Ochrophyta</taxon>
        <taxon>Bacillariophyta</taxon>
        <taxon>Coscinodiscophyceae</taxon>
        <taxon>Thalassiosirophycidae</taxon>
        <taxon>Stephanodiscales</taxon>
        <taxon>Stephanodiscaceae</taxon>
        <taxon>Stephanodiscus</taxon>
    </lineage>
</organism>
<dbReference type="Proteomes" id="UP001530315">
    <property type="component" value="Unassembled WGS sequence"/>
</dbReference>